<keyword evidence="1" id="KW-1185">Reference proteome</keyword>
<dbReference type="WBParaSite" id="MhA1_Contig518.frz3.gene23">
    <property type="protein sequence ID" value="MhA1_Contig518.frz3.gene23"/>
    <property type="gene ID" value="MhA1_Contig518.frz3.gene23"/>
</dbReference>
<accession>A0A1I8BSG6</accession>
<reference evidence="2" key="1">
    <citation type="submission" date="2016-11" db="UniProtKB">
        <authorList>
            <consortium name="WormBaseParasite"/>
        </authorList>
    </citation>
    <scope>IDENTIFICATION</scope>
</reference>
<dbReference type="AlphaFoldDB" id="A0A1I8BSG6"/>
<name>A0A1I8BSG6_MELHA</name>
<organism evidence="1 2">
    <name type="scientific">Meloidogyne hapla</name>
    <name type="common">Root-knot nematode worm</name>
    <dbReference type="NCBI Taxonomy" id="6305"/>
    <lineage>
        <taxon>Eukaryota</taxon>
        <taxon>Metazoa</taxon>
        <taxon>Ecdysozoa</taxon>
        <taxon>Nematoda</taxon>
        <taxon>Chromadorea</taxon>
        <taxon>Rhabditida</taxon>
        <taxon>Tylenchina</taxon>
        <taxon>Tylenchomorpha</taxon>
        <taxon>Tylenchoidea</taxon>
        <taxon>Meloidogynidae</taxon>
        <taxon>Meloidogyninae</taxon>
        <taxon>Meloidogyne</taxon>
    </lineage>
</organism>
<dbReference type="Proteomes" id="UP000095281">
    <property type="component" value="Unplaced"/>
</dbReference>
<sequence>MDDDDWYKLYLNISENLISEDSKQNINLKNSFSSNAEEIAKKFLYNYRDKIEDLSESDSEEIDKIDDEINNEYYKAILANMHLNAIKALILFDEMENKGENEPESISKDDFKRDNLTKSKLTRRLEEINKKENMDEIHLDKIKMEKILGDLLFEELDLARPVLLRIGLFFY</sequence>
<proteinExistence type="predicted"/>
<evidence type="ECO:0000313" key="2">
    <source>
        <dbReference type="WBParaSite" id="MhA1_Contig518.frz3.gene23"/>
    </source>
</evidence>
<protein>
    <submittedName>
        <fullName evidence="2">Uncharacterized protein</fullName>
    </submittedName>
</protein>
<evidence type="ECO:0000313" key="1">
    <source>
        <dbReference type="Proteomes" id="UP000095281"/>
    </source>
</evidence>